<protein>
    <submittedName>
        <fullName evidence="1">Uncharacterized protein</fullName>
    </submittedName>
</protein>
<comment type="caution">
    <text evidence="1">The sequence shown here is derived from an EMBL/GenBank/DDBJ whole genome shotgun (WGS) entry which is preliminary data.</text>
</comment>
<dbReference type="Proteomes" id="UP000283269">
    <property type="component" value="Unassembled WGS sequence"/>
</dbReference>
<keyword evidence="2" id="KW-1185">Reference proteome</keyword>
<name>A0A409XZ98_PSICY</name>
<sequence length="67" mass="7372">MSSELFSGHCKESIVLVMFGISGLPKQVLKNMSDVVGTGYLGYLQHSEVGEAPQSMPSRRHRPPQKI</sequence>
<dbReference type="InParanoid" id="A0A409XZ98"/>
<dbReference type="EMBL" id="NHYD01000002">
    <property type="protein sequence ID" value="PPQ96041.1"/>
    <property type="molecule type" value="Genomic_DNA"/>
</dbReference>
<gene>
    <name evidence="1" type="ORF">CVT25_013903</name>
</gene>
<accession>A0A409XZ98</accession>
<evidence type="ECO:0000313" key="2">
    <source>
        <dbReference type="Proteomes" id="UP000283269"/>
    </source>
</evidence>
<organism evidence="1 2">
    <name type="scientific">Psilocybe cyanescens</name>
    <dbReference type="NCBI Taxonomy" id="93625"/>
    <lineage>
        <taxon>Eukaryota</taxon>
        <taxon>Fungi</taxon>
        <taxon>Dikarya</taxon>
        <taxon>Basidiomycota</taxon>
        <taxon>Agaricomycotina</taxon>
        <taxon>Agaricomycetes</taxon>
        <taxon>Agaricomycetidae</taxon>
        <taxon>Agaricales</taxon>
        <taxon>Agaricineae</taxon>
        <taxon>Strophariaceae</taxon>
        <taxon>Psilocybe</taxon>
    </lineage>
</organism>
<dbReference type="AlphaFoldDB" id="A0A409XZ98"/>
<proteinExistence type="predicted"/>
<evidence type="ECO:0000313" key="1">
    <source>
        <dbReference type="EMBL" id="PPQ96041.1"/>
    </source>
</evidence>
<reference evidence="1 2" key="1">
    <citation type="journal article" date="2018" name="Evol. Lett.">
        <title>Horizontal gene cluster transfer increased hallucinogenic mushroom diversity.</title>
        <authorList>
            <person name="Reynolds H.T."/>
            <person name="Vijayakumar V."/>
            <person name="Gluck-Thaler E."/>
            <person name="Korotkin H.B."/>
            <person name="Matheny P.B."/>
            <person name="Slot J.C."/>
        </authorList>
    </citation>
    <scope>NUCLEOTIDE SEQUENCE [LARGE SCALE GENOMIC DNA]</scope>
    <source>
        <strain evidence="1 2">2631</strain>
    </source>
</reference>